<evidence type="ECO:0000313" key="2">
    <source>
        <dbReference type="Proteomes" id="UP000192596"/>
    </source>
</evidence>
<dbReference type="Proteomes" id="UP000192596">
    <property type="component" value="Unassembled WGS sequence"/>
</dbReference>
<name>A0A1V8TMX0_9PEZI</name>
<accession>A0A1V8TMX0</accession>
<dbReference type="PANTHER" id="PTHR33112">
    <property type="entry name" value="DOMAIN PROTEIN, PUTATIVE-RELATED"/>
    <property type="match status" value="1"/>
</dbReference>
<comment type="caution">
    <text evidence="1">The sequence shown here is derived from an EMBL/GenBank/DDBJ whole genome shotgun (WGS) entry which is preliminary data.</text>
</comment>
<protein>
    <recommendedName>
        <fullName evidence="3">Heterokaryon incompatibility domain-containing protein</fullName>
    </recommendedName>
</protein>
<dbReference type="InParanoid" id="A0A1V8TMX0"/>
<dbReference type="PANTHER" id="PTHR33112:SF16">
    <property type="entry name" value="HETEROKARYON INCOMPATIBILITY DOMAIN-CONTAINING PROTEIN"/>
    <property type="match status" value="1"/>
</dbReference>
<sequence length="290" mass="32601">MFLSTRELAELKAPLTRRKWALQERLLSRRIVHFSATELVWQCRQQLLCECDFSDLDNTWYMNNYNAALVSGNSSLKEDQWSLVVSTYTRADITNKNDTLPAIAGLARVYGASGLGRYHAGLWNSMLPGALCWRTSKNHSHLKGLSVSDPTWRSVVCRRAEQYVAPTWSWASVVGSVDFAWNSSMKTVARVVNVKCTSVNGDDYGRLAAGYIEIEAHVHRSTSEWPPGHDFRFDTFDDLKVAREASHSAFALIALGGRSLRARSYGIALAARDDVDYCAEFGEKRILKIL</sequence>
<reference evidence="2" key="1">
    <citation type="submission" date="2017-03" db="EMBL/GenBank/DDBJ databases">
        <title>Genomes of endolithic fungi from Antarctica.</title>
        <authorList>
            <person name="Coleine C."/>
            <person name="Masonjones S."/>
            <person name="Stajich J.E."/>
        </authorList>
    </citation>
    <scope>NUCLEOTIDE SEQUENCE [LARGE SCALE GENOMIC DNA]</scope>
    <source>
        <strain evidence="2">CCFEE 5527</strain>
    </source>
</reference>
<gene>
    <name evidence="1" type="ORF">B0A48_02191</name>
</gene>
<evidence type="ECO:0000313" key="1">
    <source>
        <dbReference type="EMBL" id="OQO12727.1"/>
    </source>
</evidence>
<dbReference type="OrthoDB" id="5125733at2759"/>
<evidence type="ECO:0008006" key="3">
    <source>
        <dbReference type="Google" id="ProtNLM"/>
    </source>
</evidence>
<dbReference type="EMBL" id="NAJO01000004">
    <property type="protein sequence ID" value="OQO12727.1"/>
    <property type="molecule type" value="Genomic_DNA"/>
</dbReference>
<dbReference type="STRING" id="1507870.A0A1V8TMX0"/>
<keyword evidence="2" id="KW-1185">Reference proteome</keyword>
<proteinExistence type="predicted"/>
<dbReference type="AlphaFoldDB" id="A0A1V8TMX0"/>
<organism evidence="1 2">
    <name type="scientific">Cryoendolithus antarcticus</name>
    <dbReference type="NCBI Taxonomy" id="1507870"/>
    <lineage>
        <taxon>Eukaryota</taxon>
        <taxon>Fungi</taxon>
        <taxon>Dikarya</taxon>
        <taxon>Ascomycota</taxon>
        <taxon>Pezizomycotina</taxon>
        <taxon>Dothideomycetes</taxon>
        <taxon>Dothideomycetidae</taxon>
        <taxon>Cladosporiales</taxon>
        <taxon>Cladosporiaceae</taxon>
        <taxon>Cryoendolithus</taxon>
    </lineage>
</organism>